<dbReference type="AlphaFoldDB" id="A0A835N0R6"/>
<reference evidence="1 2" key="1">
    <citation type="submission" date="2020-10" db="EMBL/GenBank/DDBJ databases">
        <title>Plant Genome Project.</title>
        <authorList>
            <person name="Zhang R.-G."/>
        </authorList>
    </citation>
    <scope>NUCLEOTIDE SEQUENCE [LARGE SCALE GENOMIC DNA]</scope>
    <source>
        <strain evidence="1">FAFU-HL-1</strain>
        <tissue evidence="1">Leaf</tissue>
    </source>
</reference>
<keyword evidence="2" id="KW-1185">Reference proteome</keyword>
<evidence type="ECO:0000313" key="1">
    <source>
        <dbReference type="EMBL" id="KAF9680496.1"/>
    </source>
</evidence>
<accession>A0A835N0R6</accession>
<sequence>MTCQKYYVRIKSRARERDGVAKIPWNKSISNVSIRQFNYVMGLMGKRILNERNALLAVNIAAPLELLNARFEVENAYDRLSAPSCKEIEYKLI</sequence>
<comment type="caution">
    <text evidence="1">The sequence shown here is derived from an EMBL/GenBank/DDBJ whole genome shotgun (WGS) entry which is preliminary data.</text>
</comment>
<gene>
    <name evidence="1" type="ORF">SADUNF_Sadunf06G0127200</name>
</gene>
<name>A0A835N0R6_9ROSI</name>
<evidence type="ECO:0000313" key="2">
    <source>
        <dbReference type="Proteomes" id="UP000657918"/>
    </source>
</evidence>
<protein>
    <submittedName>
        <fullName evidence="1">Uncharacterized protein</fullName>
    </submittedName>
</protein>
<organism evidence="1 2">
    <name type="scientific">Salix dunnii</name>
    <dbReference type="NCBI Taxonomy" id="1413687"/>
    <lineage>
        <taxon>Eukaryota</taxon>
        <taxon>Viridiplantae</taxon>
        <taxon>Streptophyta</taxon>
        <taxon>Embryophyta</taxon>
        <taxon>Tracheophyta</taxon>
        <taxon>Spermatophyta</taxon>
        <taxon>Magnoliopsida</taxon>
        <taxon>eudicotyledons</taxon>
        <taxon>Gunneridae</taxon>
        <taxon>Pentapetalae</taxon>
        <taxon>rosids</taxon>
        <taxon>fabids</taxon>
        <taxon>Malpighiales</taxon>
        <taxon>Salicaceae</taxon>
        <taxon>Saliceae</taxon>
        <taxon>Salix</taxon>
    </lineage>
</organism>
<dbReference type="Proteomes" id="UP000657918">
    <property type="component" value="Unassembled WGS sequence"/>
</dbReference>
<dbReference type="EMBL" id="JADGMS010000006">
    <property type="protein sequence ID" value="KAF9680496.1"/>
    <property type="molecule type" value="Genomic_DNA"/>
</dbReference>
<proteinExistence type="predicted"/>